<keyword evidence="3" id="KW-1185">Reference proteome</keyword>
<name>A0ABR5MMD9_9BACI</name>
<comment type="caution">
    <text evidence="2">The sequence shown here is derived from an EMBL/GenBank/DDBJ whole genome shotgun (WGS) entry which is preliminary data.</text>
</comment>
<accession>A0ABR5MMD9</accession>
<protein>
    <recommendedName>
        <fullName evidence="4">ABC transporter permease</fullName>
    </recommendedName>
</protein>
<reference evidence="2 3" key="1">
    <citation type="submission" date="2015-07" db="EMBL/GenBank/DDBJ databases">
        <title>High-quality draft genome sequence of Oceanobacillus caeni HM6, a bacillus isolated from a human feces.</title>
        <authorList>
            <person name="Kumar J."/>
            <person name="Verma M.K."/>
            <person name="Pandey R."/>
            <person name="Bhambi M."/>
            <person name="Chauhan N."/>
        </authorList>
    </citation>
    <scope>NUCLEOTIDE SEQUENCE [LARGE SCALE GENOMIC DNA]</scope>
    <source>
        <strain evidence="2 3">HM6</strain>
    </source>
</reference>
<evidence type="ECO:0008006" key="4">
    <source>
        <dbReference type="Google" id="ProtNLM"/>
    </source>
</evidence>
<keyword evidence="1" id="KW-1133">Transmembrane helix</keyword>
<evidence type="ECO:0000313" key="2">
    <source>
        <dbReference type="EMBL" id="KPH77566.1"/>
    </source>
</evidence>
<evidence type="ECO:0000313" key="3">
    <source>
        <dbReference type="Proteomes" id="UP000037854"/>
    </source>
</evidence>
<gene>
    <name evidence="2" type="ORF">AFL42_02915</name>
</gene>
<dbReference type="EMBL" id="LGTK01000006">
    <property type="protein sequence ID" value="KPH77566.1"/>
    <property type="molecule type" value="Genomic_DNA"/>
</dbReference>
<feature type="transmembrane region" description="Helical" evidence="1">
    <location>
        <begin position="220"/>
        <end position="240"/>
    </location>
</feature>
<evidence type="ECO:0000256" key="1">
    <source>
        <dbReference type="SAM" id="Phobius"/>
    </source>
</evidence>
<feature type="transmembrane region" description="Helical" evidence="1">
    <location>
        <begin position="185"/>
        <end position="208"/>
    </location>
</feature>
<keyword evidence="1" id="KW-0812">Transmembrane</keyword>
<organism evidence="2 3">
    <name type="scientific">Oceanobacillus caeni</name>
    <dbReference type="NCBI Taxonomy" id="405946"/>
    <lineage>
        <taxon>Bacteria</taxon>
        <taxon>Bacillati</taxon>
        <taxon>Bacillota</taxon>
        <taxon>Bacilli</taxon>
        <taxon>Bacillales</taxon>
        <taxon>Bacillaceae</taxon>
        <taxon>Oceanobacillus</taxon>
    </lineage>
</organism>
<feature type="transmembrane region" description="Helical" evidence="1">
    <location>
        <begin position="118"/>
        <end position="142"/>
    </location>
</feature>
<feature type="transmembrane region" description="Helical" evidence="1">
    <location>
        <begin position="76"/>
        <end position="97"/>
    </location>
</feature>
<keyword evidence="1" id="KW-0472">Membrane</keyword>
<proteinExistence type="predicted"/>
<feature type="transmembrane region" description="Helical" evidence="1">
    <location>
        <begin position="18"/>
        <end position="36"/>
    </location>
</feature>
<feature type="transmembrane region" description="Helical" evidence="1">
    <location>
        <begin position="252"/>
        <end position="274"/>
    </location>
</feature>
<sequence length="280" mass="32391">MKNYVKLVDFELKRFMKIYLALIGIVIISQIVGVIVESNQFMNLANGEMLDGSMNLAQFLETYWPLTMSRILFSRWFILPVGLSAAALIFYCFFIWYRDWFGKNTFIYRLLMLPTARINILLAKASAIFLMVLGLVSIQLILLPIENIIFQTIVPFDLRVDMTIREIVNGSGYYGYLQILLPTSIVQFFINYGIGFMTVFTLFTAILFERSYRIKGIIFGVAYCIFALVIFLSPFIIEVFSEFGYFYPEELFIIEVILGIIVTGISIWVSHYLLNRKVTV</sequence>
<dbReference type="RefSeq" id="WP_047185590.1">
    <property type="nucleotide sequence ID" value="NZ_JAHHXM010000017.1"/>
</dbReference>
<dbReference type="Proteomes" id="UP000037854">
    <property type="component" value="Unassembled WGS sequence"/>
</dbReference>